<evidence type="ECO:0000256" key="1">
    <source>
        <dbReference type="ARBA" id="ARBA00000707"/>
    </source>
</evidence>
<dbReference type="GO" id="GO:0006511">
    <property type="term" value="P:ubiquitin-dependent protein catabolic process"/>
    <property type="evidence" value="ECO:0007669"/>
    <property type="project" value="InterPro"/>
</dbReference>
<protein>
    <recommendedName>
        <fullName evidence="4">ubiquitinyl hydrolase 1</fullName>
        <ecNumber evidence="4">3.4.19.12</ecNumber>
    </recommendedName>
</protein>
<keyword evidence="10" id="KW-0378">Hydrolase</keyword>
<dbReference type="GO" id="GO:0000030">
    <property type="term" value="F:mannosyltransferase activity"/>
    <property type="evidence" value="ECO:0007669"/>
    <property type="project" value="InterPro"/>
</dbReference>
<evidence type="ECO:0000313" key="18">
    <source>
        <dbReference type="EMBL" id="CAF1373374.1"/>
    </source>
</evidence>
<evidence type="ECO:0000313" key="17">
    <source>
        <dbReference type="EMBL" id="CAF0838853.1"/>
    </source>
</evidence>
<dbReference type="AlphaFoldDB" id="A0A815ITZ8"/>
<dbReference type="PANTHER" id="PTHR31488">
    <property type="entry name" value="DPY-19-LIKE 1, LIKE (H. SAPIENS)"/>
    <property type="match status" value="1"/>
</dbReference>
<dbReference type="PROSITE" id="PS52048">
    <property type="entry name" value="UCH_DOMAIN"/>
    <property type="match status" value="1"/>
</dbReference>
<feature type="transmembrane region" description="Helical" evidence="15">
    <location>
        <begin position="542"/>
        <end position="561"/>
    </location>
</feature>
<dbReference type="Proteomes" id="UP000663870">
    <property type="component" value="Unassembled WGS sequence"/>
</dbReference>
<evidence type="ECO:0000256" key="9">
    <source>
        <dbReference type="ARBA" id="ARBA00022786"/>
    </source>
</evidence>
<evidence type="ECO:0000256" key="2">
    <source>
        <dbReference type="ARBA" id="ARBA00004141"/>
    </source>
</evidence>
<evidence type="ECO:0000256" key="3">
    <source>
        <dbReference type="ARBA" id="ARBA00008744"/>
    </source>
</evidence>
<dbReference type="Proteomes" id="UP000663854">
    <property type="component" value="Unassembled WGS sequence"/>
</dbReference>
<reference evidence="18" key="1">
    <citation type="submission" date="2021-02" db="EMBL/GenBank/DDBJ databases">
        <authorList>
            <person name="Nowell W R."/>
        </authorList>
    </citation>
    <scope>NUCLEOTIDE SEQUENCE</scope>
</reference>
<feature type="transmembrane region" description="Helical" evidence="15">
    <location>
        <begin position="382"/>
        <end position="402"/>
    </location>
</feature>
<evidence type="ECO:0000256" key="12">
    <source>
        <dbReference type="ARBA" id="ARBA00022989"/>
    </source>
</evidence>
<feature type="transmembrane region" description="Helical" evidence="15">
    <location>
        <begin position="678"/>
        <end position="699"/>
    </location>
</feature>
<comment type="subcellular location">
    <subcellularLocation>
        <location evidence="2">Membrane</location>
        <topology evidence="2">Multi-pass membrane protein</topology>
    </subcellularLocation>
</comment>
<keyword evidence="11" id="KW-0788">Thiol protease</keyword>
<dbReference type="GO" id="GO:0005637">
    <property type="term" value="C:nuclear inner membrane"/>
    <property type="evidence" value="ECO:0007669"/>
    <property type="project" value="TreeGrafter"/>
</dbReference>
<comment type="similarity">
    <text evidence="3">Belongs to the dpy-19 family.</text>
</comment>
<evidence type="ECO:0000256" key="10">
    <source>
        <dbReference type="ARBA" id="ARBA00022801"/>
    </source>
</evidence>
<name>A0A815ITZ8_9BILA</name>
<dbReference type="CDD" id="cd20177">
    <property type="entry name" value="Dpy19"/>
    <property type="match status" value="1"/>
</dbReference>
<dbReference type="SUPFAM" id="SSF54001">
    <property type="entry name" value="Cysteine proteinases"/>
    <property type="match status" value="1"/>
</dbReference>
<evidence type="ECO:0000256" key="14">
    <source>
        <dbReference type="PROSITE-ProRule" id="PRU01393"/>
    </source>
</evidence>
<feature type="transmembrane region" description="Helical" evidence="15">
    <location>
        <begin position="720"/>
        <end position="746"/>
    </location>
</feature>
<dbReference type="GO" id="GO:0004843">
    <property type="term" value="F:cysteine-type deubiquitinase activity"/>
    <property type="evidence" value="ECO:0007669"/>
    <property type="project" value="UniProtKB-EC"/>
</dbReference>
<keyword evidence="6" id="KW-0328">Glycosyltransferase</keyword>
<feature type="transmembrane region" description="Helical" evidence="15">
    <location>
        <begin position="567"/>
        <end position="589"/>
    </location>
</feature>
<keyword evidence="13 15" id="KW-0472">Membrane</keyword>
<dbReference type="PANTHER" id="PTHR31488:SF1">
    <property type="entry name" value="C-MANNOSYLTRANSFERASE DPY19L1"/>
    <property type="match status" value="1"/>
</dbReference>
<evidence type="ECO:0000259" key="16">
    <source>
        <dbReference type="PROSITE" id="PS52048"/>
    </source>
</evidence>
<evidence type="ECO:0000256" key="6">
    <source>
        <dbReference type="ARBA" id="ARBA00022676"/>
    </source>
</evidence>
<comment type="similarity">
    <text evidence="14">Belongs to the peptidase C12 family.</text>
</comment>
<dbReference type="InterPro" id="IPR036959">
    <property type="entry name" value="Peptidase_C12_UCH_sf"/>
</dbReference>
<evidence type="ECO:0000256" key="8">
    <source>
        <dbReference type="ARBA" id="ARBA00022692"/>
    </source>
</evidence>
<dbReference type="Pfam" id="PF01088">
    <property type="entry name" value="Peptidase_C12"/>
    <property type="match status" value="1"/>
</dbReference>
<evidence type="ECO:0000313" key="19">
    <source>
        <dbReference type="Proteomes" id="UP000663870"/>
    </source>
</evidence>
<dbReference type="Gene3D" id="3.40.532.10">
    <property type="entry name" value="Peptidase C12, ubiquitin carboxyl-terminal hydrolase"/>
    <property type="match status" value="1"/>
</dbReference>
<proteinExistence type="inferred from homology"/>
<evidence type="ECO:0000256" key="11">
    <source>
        <dbReference type="ARBA" id="ARBA00022807"/>
    </source>
</evidence>
<keyword evidence="19" id="KW-1185">Reference proteome</keyword>
<keyword evidence="9" id="KW-0833">Ubl conjugation pathway</keyword>
<gene>
    <name evidence="18" type="ORF">JXQ802_LOCUS33274</name>
    <name evidence="17" type="ORF">PYM288_LOCUS6462</name>
</gene>
<feature type="transmembrane region" description="Helical" evidence="15">
    <location>
        <begin position="758"/>
        <end position="776"/>
    </location>
</feature>
<accession>A0A815ITZ8</accession>
<dbReference type="InterPro" id="IPR001578">
    <property type="entry name" value="Peptidase_C12_UCH"/>
</dbReference>
<feature type="transmembrane region" description="Helical" evidence="15">
    <location>
        <begin position="610"/>
        <end position="628"/>
    </location>
</feature>
<dbReference type="EMBL" id="CAJNOL010001509">
    <property type="protein sequence ID" value="CAF1373374.1"/>
    <property type="molecule type" value="Genomic_DNA"/>
</dbReference>
<dbReference type="InterPro" id="IPR038765">
    <property type="entry name" value="Papain-like_cys_pep_sf"/>
</dbReference>
<comment type="caution">
    <text evidence="14">Lacks conserved residue(s) required for the propagation of feature annotation.</text>
</comment>
<keyword evidence="12 15" id="KW-1133">Transmembrane helix</keyword>
<dbReference type="PRINTS" id="PR00707">
    <property type="entry name" value="UBCTHYDRLASE"/>
</dbReference>
<comment type="catalytic activity">
    <reaction evidence="1">
        <text>Thiol-dependent hydrolysis of ester, thioester, amide, peptide and isopeptide bonds formed by the C-terminal Gly of ubiquitin (a 76-residue protein attached to proteins as an intracellular targeting signal).</text>
        <dbReference type="EC" id="3.4.19.12"/>
    </reaction>
</comment>
<dbReference type="InterPro" id="IPR018732">
    <property type="entry name" value="Dpy-19/Dpy-19-like"/>
</dbReference>
<evidence type="ECO:0000256" key="5">
    <source>
        <dbReference type="ARBA" id="ARBA00022670"/>
    </source>
</evidence>
<dbReference type="EMBL" id="CAJNOH010000072">
    <property type="protein sequence ID" value="CAF0838853.1"/>
    <property type="molecule type" value="Genomic_DNA"/>
</dbReference>
<feature type="transmembrane region" description="Helical" evidence="15">
    <location>
        <begin position="245"/>
        <end position="267"/>
    </location>
</feature>
<evidence type="ECO:0000256" key="4">
    <source>
        <dbReference type="ARBA" id="ARBA00012759"/>
    </source>
</evidence>
<keyword evidence="5" id="KW-0645">Protease</keyword>
<feature type="domain" description="UCH catalytic" evidence="16">
    <location>
        <begin position="6"/>
        <end position="235"/>
    </location>
</feature>
<dbReference type="InterPro" id="IPR047462">
    <property type="entry name" value="Dpy19"/>
</dbReference>
<evidence type="ECO:0000256" key="13">
    <source>
        <dbReference type="ARBA" id="ARBA00023136"/>
    </source>
</evidence>
<organism evidence="18 19">
    <name type="scientific">Rotaria sordida</name>
    <dbReference type="NCBI Taxonomy" id="392033"/>
    <lineage>
        <taxon>Eukaryota</taxon>
        <taxon>Metazoa</taxon>
        <taxon>Spiralia</taxon>
        <taxon>Gnathifera</taxon>
        <taxon>Rotifera</taxon>
        <taxon>Eurotatoria</taxon>
        <taxon>Bdelloidea</taxon>
        <taxon>Philodinida</taxon>
        <taxon>Philodinidae</taxon>
        <taxon>Rotaria</taxon>
    </lineage>
</organism>
<evidence type="ECO:0000256" key="15">
    <source>
        <dbReference type="SAM" id="Phobius"/>
    </source>
</evidence>
<sequence length="939" mass="110250">MSSSNSWHALESDPDLWRVYMEKLGVDINSLDFIEIYSLDEDYSFNETIYSYIFLYPDSGLSSISNVYQPLIDEKLWTIKQIDELDCCCCLIALLHAIGNNLDKVILKPNSPLAEFFEKTKTMTADERALVLLNDKKIHQAHEEIAAQGQTQMVDSGKVGYHYTAYIVSNSNKLYELNGSKKGPQAKFIGELNNESFFSRVTQEMPKDRQSTIRYRQGTKNKQQIPSSRETKIEKNESYSQLNSLAYILVLLIIALIISYLHFSYIYELFENDKHFSHLSTLERELSFRTEMGLYYSYFKQIAIESSSFIQGFLSIISDNRTEAPTTINVLERFNLYPEVLLSLIYRIMNSQGILTEICYRVDRGETMSSVLSCEGHKEPTYFYVTSVFILNGFLLGILFLFGTYLSKSILGGIITTFAYIFNHGEATRVMWTPPLRESFSFPFHVLQLFVITYILQQQQTLTNIDAMKSFIGYIKKHDQSIHVDIPQNLISHRHKIKLVLMLIGSTILYMLPWQFAQFTLATQLLSLGLLYIVNLLPFHQFFFILCAQILSLIISAMLMFGNRMLLTSLFSITLFSFYFVCILDKFFLNSSSSFQSYRLLIIIIIRRMILFLFSFILIKFVIINFLFSSTDDDAHIWDILKSKFSSTFRTFDTQLYTCAKEFDFIDMETITNLCRTGLIPLSMIIICRLIYDFIIDIFRKDNYQYKQIWNYYHIIQTGAYIFIGLLIMRLKLFPVPQLCLLMSLFMNEQLWPRKFIVWKKFKFIVFLLILIGMSIQGRKNIKEQLKIKGEYSNYPMEKMIEWINLNTQNESIFAGTMPTMANLKLSTGRRIIVHPHYEHRKIRHRVKLVYRMFSRNSLRYIHSILKQYQVNYYVYESHWCTITNRPKGCSFPEMYDIDEQDQKILTRTTLACHTLESHPQPYFKKIFNYDYLSIYEVL</sequence>
<comment type="caution">
    <text evidence="18">The sequence shown here is derived from an EMBL/GenBank/DDBJ whole genome shotgun (WGS) entry which is preliminary data.</text>
</comment>
<evidence type="ECO:0000256" key="7">
    <source>
        <dbReference type="ARBA" id="ARBA00022679"/>
    </source>
</evidence>
<dbReference type="Pfam" id="PF10034">
    <property type="entry name" value="Dpy19"/>
    <property type="match status" value="1"/>
</dbReference>
<dbReference type="EC" id="3.4.19.12" evidence="4"/>
<feature type="transmembrane region" description="Helical" evidence="15">
    <location>
        <begin position="519"/>
        <end position="537"/>
    </location>
</feature>
<keyword evidence="8 15" id="KW-0812">Transmembrane</keyword>
<keyword evidence="7" id="KW-0808">Transferase</keyword>